<evidence type="ECO:0000313" key="2">
    <source>
        <dbReference type="EMBL" id="SPO47237.1"/>
    </source>
</evidence>
<name>A0A5C3FUM2_PSEA2</name>
<keyword evidence="3" id="KW-1185">Reference proteome</keyword>
<feature type="compositionally biased region" description="Low complexity" evidence="1">
    <location>
        <begin position="247"/>
        <end position="256"/>
    </location>
</feature>
<dbReference type="Proteomes" id="UP000325008">
    <property type="component" value="Unassembled WGS sequence"/>
</dbReference>
<feature type="region of interest" description="Disordered" evidence="1">
    <location>
        <begin position="136"/>
        <end position="256"/>
    </location>
</feature>
<feature type="region of interest" description="Disordered" evidence="1">
    <location>
        <begin position="1"/>
        <end position="71"/>
    </location>
</feature>
<reference evidence="2" key="1">
    <citation type="submission" date="2018-03" db="EMBL/GenBank/DDBJ databases">
        <authorList>
            <person name="Guldener U."/>
        </authorList>
    </citation>
    <scope>NUCLEOTIDE SEQUENCE [LARGE SCALE GENOMIC DNA]</scope>
    <source>
        <strain evidence="2">ATCC34888</strain>
    </source>
</reference>
<evidence type="ECO:0000256" key="1">
    <source>
        <dbReference type="SAM" id="MobiDB-lite"/>
    </source>
</evidence>
<feature type="compositionally biased region" description="Low complexity" evidence="1">
    <location>
        <begin position="58"/>
        <end position="71"/>
    </location>
</feature>
<comment type="caution">
    <text evidence="2">The sequence shown here is derived from an EMBL/GenBank/DDBJ whole genome shotgun (WGS) entry which is preliminary data.</text>
</comment>
<dbReference type="OrthoDB" id="2555791at2759"/>
<organism evidence="2 3">
    <name type="scientific">Pseudozyma antarctica</name>
    <name type="common">Yeast</name>
    <name type="synonym">Candida antarctica</name>
    <dbReference type="NCBI Taxonomy" id="84753"/>
    <lineage>
        <taxon>Eukaryota</taxon>
        <taxon>Fungi</taxon>
        <taxon>Dikarya</taxon>
        <taxon>Basidiomycota</taxon>
        <taxon>Ustilaginomycotina</taxon>
        <taxon>Ustilaginomycetes</taxon>
        <taxon>Ustilaginales</taxon>
        <taxon>Ustilaginaceae</taxon>
        <taxon>Moesziomyces</taxon>
    </lineage>
</organism>
<feature type="compositionally biased region" description="Basic residues" evidence="1">
    <location>
        <begin position="13"/>
        <end position="23"/>
    </location>
</feature>
<feature type="compositionally biased region" description="Low complexity" evidence="1">
    <location>
        <begin position="136"/>
        <end position="154"/>
    </location>
</feature>
<dbReference type="AlphaFoldDB" id="A0A5C3FUM2"/>
<dbReference type="EMBL" id="OOIQ01000013">
    <property type="protein sequence ID" value="SPO47237.1"/>
    <property type="molecule type" value="Genomic_DNA"/>
</dbReference>
<feature type="compositionally biased region" description="Polar residues" evidence="1">
    <location>
        <begin position="227"/>
        <end position="246"/>
    </location>
</feature>
<accession>A0A5C3FUM2</accession>
<evidence type="ECO:0000313" key="3">
    <source>
        <dbReference type="Proteomes" id="UP000325008"/>
    </source>
</evidence>
<protein>
    <submittedName>
        <fullName evidence="2">Uncharacterized protein</fullName>
    </submittedName>
</protein>
<sequence>MTAFSTSFGRLPSMRRRESKNKPVKPIDVDAAQQYVDAGPSSAASTTLLTPRPHHYRSTSPSPATPSASTFGSARIVSSPTFVSSSALATSASFYGAELTPPLSPVHPNSAAAAQATKSPLRRALSRTFFFGNANSSSSASANASPNNPTSQAPHSSISAPILTRPKRPARPARPATSPNMGLSPQPDSFGFAAPSMTRSYTSAPLIAIHDEQPATTNTTRRRSSTLMPSSADVQFSRTPSPIPQATTPTSPRTSLRSIRQMHARKSIQSIFRPWSPLPADAVADADAITPKPAAPIPLPRTSSFRRLSRRASEESFRCRGNAFDGPPAADPRPSVPDVHALGFYSCPPLYSSSCPSASTDVHGPGSHRMNRFTLASYHQAAAPQTRDDGDDDEQLTGLGLVDTLPAAPKVQPKRLSATSQFSSTDSSVSVASALVPSSSASSLASSSASLHSADERASWSHVPAVNNWFSACPPTPPSSIRLQLEFTSLPPASPALLPAAAATAAAAERKPRPLSSIFISSNSSVLDLKEAIAARMAEQGFRLSPKNLTLTLHLQDDARMPSTALGLCIAHDEKQPAKVLDDSNSLLFEEGAQEEDLVVVDCDPSHILWSI</sequence>
<feature type="compositionally biased region" description="Polar residues" evidence="1">
    <location>
        <begin position="177"/>
        <end position="187"/>
    </location>
</feature>
<gene>
    <name evidence="2" type="ORF">PSANT_04925</name>
</gene>
<proteinExistence type="predicted"/>